<sequence>MKQALQKLKENKLLEALPYLEKYKPFEESAQILIRYSLTQELKNKEFIYRWILRNTNSPNIQLDVLNLLGCILTNKDEQIAILNEGLKLTVANKLNPSKTLNNLTYIYSKLKQHDKALQLALQSIECSIGKQLVIAYHNAAIEYKSLLNYEQSKIFHEKAYEQSIKLLGLQDPLTLKLSQYIEKIPQKIIPVQNKFRLRSTSRQGEESQSFYYRRRSISRVDSFQQSINQSINQSDHVYSRSQSQIKVRKNQTLNQSCLIQINDFKEQEEHCRISKQLQKEIEEQRQIRLIFLQSVHQQNIHLLERKSIKRNSNHINFSQESIQNVEYQEQKSQEFIHFENQQPDGQFDSMIPLNQQEDLTQDDQELIINQIRGFESQKEITVASFINQETFENTFEQKNNQENPIIKIKKWQSKQSKNQSSNNQLINDLIKRQAAIKIQRFYRRITQQILFSLMRKKQYYIKFQEIAKLQIENQFKYCLIIAKKFENEILYVINEIMNKRYRNRAKIYRQTFELRFMISKYNVFDEFCQTIIMSTKMNQIAYKQTKSINYKEICSLFYVLNNQLNLYGVTDTLSDEQQELETDDQISVQSSRKHPIQLTKLMKLQSLLRGYLARQKQELIKNKIYKHMRFIEKIQGGYFLLIFKEVNVIQFYNLSIKHLCENEIIIPDSIIQFYGPINRQNCREIFYANKNIIFYTEDAQFIIDKDIKSKEKINYEIVEKAAKKIQRVFRSKIQFFNSQILKYKKITQKAKQCQLLFKLRKSVLFEYKYHIILTACGQIYKEHQELIIEGGIISQKYSNIKIAKCCQRLFQDFSISDFTQVSKIIIDEINFEWKNERLHLKCPSLEEVYGFLIDRSYSSFKKSQRDTINREPTFFGRNYLSRKIYCQQYLKNRFEIEDSPQIQSKVEDSSIYQISHIKNLYIQRLMKKYQQIKIQRQIGNNINHYVNKYPSIYKYEWIQDPDELYLEQLNNKAKQIQRAFRLLKFRATIHQKCQIRLRKKQKQIEAQKIVAQKAYYFDEIRIPQPYTTIEILKKRFETSILLKQVDIDSVIYEWILVLPYYDIVVTAYSTPRKFYQIKYREYTNSYLNIILSESVEKIQQYFSIPIEKYHPSEKINFITELREQFSKKVIRIVRLKLFLKKIKETPLTNKFLIRTFINEFYVQINYFYNKQDQKIIILLQKEKRKRKYNLDLHYLDCLFGNYHGISYLEKELFIKLLTLNESKSYHKYKQLLIPMINILHLYITINAELELQYLYKDFEMPLTEEINEKFYTSSQGFYLTSNESYPKLLPTIIVLQAKWRLYQQQKKYQMMLFRCARMKIKMMNKKGKEVQKTFLKRKDISDHKDSEIMYICNIYESTDNQGMRIRVELLSYKSNQEQELFNCFTIDPNSILLNEQISSYVLRNLYIENNSLILRQNQVHKFEISQESKQKILKLITKKPSTPRLIFHQKRQYSQGKQFIYDAIHTGETPQKQDVQQDQTNLIKIDIDLKEFKSQYPGINYSQSNILSQISEQVIDGIRVHKQKILTKHLKKKSGINIQGNCEDEEQGKELKISESLKQQSTLLTRFTQFYKNLRYMVVISLINVSFEHYEKLDSVFEPYHPQIKIIAQNQKNNQRIIWQMNLQQANKLTNQVELKEIAQIIKLNILVLEDKFVYLADFELLEFENVIMIKRNTMNLIQRMLKNKKFYKLRKQFEREIQQLKQNGNQFWSNIIYYAINQFQSEDYFICIGIEKRQYLLLAWNIKDYQRYTLTMYKKKGFNEYLDQIKFKNQNLEL</sequence>
<dbReference type="OrthoDB" id="296485at2759"/>
<comment type="caution">
    <text evidence="1">The sequence shown here is derived from an EMBL/GenBank/DDBJ whole genome shotgun (WGS) entry which is preliminary data.</text>
</comment>
<accession>A0A8S1K5X7</accession>
<proteinExistence type="predicted"/>
<dbReference type="PROSITE" id="PS50096">
    <property type="entry name" value="IQ"/>
    <property type="match status" value="1"/>
</dbReference>
<name>A0A8S1K5X7_9CILI</name>
<protein>
    <submittedName>
        <fullName evidence="1">Uncharacterized protein</fullName>
    </submittedName>
</protein>
<evidence type="ECO:0000313" key="1">
    <source>
        <dbReference type="EMBL" id="CAD8050121.1"/>
    </source>
</evidence>
<dbReference type="EMBL" id="CAJJDN010000004">
    <property type="protein sequence ID" value="CAD8050121.1"/>
    <property type="molecule type" value="Genomic_DNA"/>
</dbReference>
<gene>
    <name evidence="1" type="ORF">PSON_ATCC_30995.1.T0040484</name>
</gene>
<dbReference type="Proteomes" id="UP000692954">
    <property type="component" value="Unassembled WGS sequence"/>
</dbReference>
<evidence type="ECO:0000313" key="2">
    <source>
        <dbReference type="Proteomes" id="UP000692954"/>
    </source>
</evidence>
<organism evidence="1 2">
    <name type="scientific">Paramecium sonneborni</name>
    <dbReference type="NCBI Taxonomy" id="65129"/>
    <lineage>
        <taxon>Eukaryota</taxon>
        <taxon>Sar</taxon>
        <taxon>Alveolata</taxon>
        <taxon>Ciliophora</taxon>
        <taxon>Intramacronucleata</taxon>
        <taxon>Oligohymenophorea</taxon>
        <taxon>Peniculida</taxon>
        <taxon>Parameciidae</taxon>
        <taxon>Paramecium</taxon>
    </lineage>
</organism>
<reference evidence="1" key="1">
    <citation type="submission" date="2021-01" db="EMBL/GenBank/DDBJ databases">
        <authorList>
            <consortium name="Genoscope - CEA"/>
            <person name="William W."/>
        </authorList>
    </citation>
    <scope>NUCLEOTIDE SEQUENCE</scope>
</reference>
<keyword evidence="2" id="KW-1185">Reference proteome</keyword>